<evidence type="ECO:0000313" key="1">
    <source>
        <dbReference type="EMBL" id="SHN15331.1"/>
    </source>
</evidence>
<keyword evidence="2" id="KW-1185">Reference proteome</keyword>
<dbReference type="RefSeq" id="WP_073211028.1">
    <property type="nucleotide sequence ID" value="NZ_FRCL01000016.1"/>
</dbReference>
<reference evidence="2" key="1">
    <citation type="submission" date="2016-11" db="EMBL/GenBank/DDBJ databases">
        <authorList>
            <person name="Varghese N."/>
            <person name="Submissions S."/>
        </authorList>
    </citation>
    <scope>NUCLEOTIDE SEQUENCE [LARGE SCALE GENOMIC DNA]</scope>
    <source>
        <strain evidence="2">CGMCC 1.2749</strain>
    </source>
</reference>
<accession>A0A1M7PE75</accession>
<dbReference type="AlphaFoldDB" id="A0A1M7PE75"/>
<dbReference type="OrthoDB" id="1203055at2"/>
<sequence length="155" mass="18573">MKKLKTVFAIVFFGIIANVGAQEARVRSETRINSNQENIAYYEQRGAEDARYELEFRAKSKSDERAFWQEQKQYEKELKKDNKHAYRVYLQSKEEAYVNHYHHCNNQCYHSDAFYQHAEFYYSEYDRRNYKRNPSTISVNTQVGVRTPSVRLGIF</sequence>
<evidence type="ECO:0000313" key="2">
    <source>
        <dbReference type="Proteomes" id="UP000184092"/>
    </source>
</evidence>
<dbReference type="EMBL" id="FRCL01000016">
    <property type="protein sequence ID" value="SHN15331.1"/>
    <property type="molecule type" value="Genomic_DNA"/>
</dbReference>
<proteinExistence type="predicted"/>
<gene>
    <name evidence="1" type="ORF">SAMN05216269_11670</name>
</gene>
<name>A0A1M7PE75_9FLAO</name>
<dbReference type="Proteomes" id="UP000184092">
    <property type="component" value="Unassembled WGS sequence"/>
</dbReference>
<organism evidence="1 2">
    <name type="scientific">Flavobacterium xinjiangense</name>
    <dbReference type="NCBI Taxonomy" id="178356"/>
    <lineage>
        <taxon>Bacteria</taxon>
        <taxon>Pseudomonadati</taxon>
        <taxon>Bacteroidota</taxon>
        <taxon>Flavobacteriia</taxon>
        <taxon>Flavobacteriales</taxon>
        <taxon>Flavobacteriaceae</taxon>
        <taxon>Flavobacterium</taxon>
    </lineage>
</organism>
<protein>
    <submittedName>
        <fullName evidence="1">Uncharacterized protein</fullName>
    </submittedName>
</protein>